<evidence type="ECO:0000256" key="1">
    <source>
        <dbReference type="SAM" id="MobiDB-lite"/>
    </source>
</evidence>
<dbReference type="AlphaFoldDB" id="A0A6P6P1D8"/>
<feature type="compositionally biased region" description="Low complexity" evidence="1">
    <location>
        <begin position="165"/>
        <end position="181"/>
    </location>
</feature>
<dbReference type="Proteomes" id="UP000515129">
    <property type="component" value="Unplaced"/>
</dbReference>
<proteinExistence type="predicted"/>
<feature type="compositionally biased region" description="Low complexity" evidence="1">
    <location>
        <begin position="119"/>
        <end position="140"/>
    </location>
</feature>
<protein>
    <submittedName>
        <fullName evidence="3">Flocculation protein FLO11-like</fullName>
    </submittedName>
</protein>
<organism evidence="2 3">
    <name type="scientific">Carassius auratus</name>
    <name type="common">Goldfish</name>
    <dbReference type="NCBI Taxonomy" id="7957"/>
    <lineage>
        <taxon>Eukaryota</taxon>
        <taxon>Metazoa</taxon>
        <taxon>Chordata</taxon>
        <taxon>Craniata</taxon>
        <taxon>Vertebrata</taxon>
        <taxon>Euteleostomi</taxon>
        <taxon>Actinopterygii</taxon>
        <taxon>Neopterygii</taxon>
        <taxon>Teleostei</taxon>
        <taxon>Ostariophysi</taxon>
        <taxon>Cypriniformes</taxon>
        <taxon>Cyprinidae</taxon>
        <taxon>Cyprininae</taxon>
        <taxon>Carassius</taxon>
    </lineage>
</organism>
<gene>
    <name evidence="3" type="primary">LOC113093025</name>
</gene>
<dbReference type="KEGG" id="caua:113093025"/>
<feature type="region of interest" description="Disordered" evidence="1">
    <location>
        <begin position="98"/>
        <end position="265"/>
    </location>
</feature>
<feature type="compositionally biased region" description="Low complexity" evidence="1">
    <location>
        <begin position="210"/>
        <end position="219"/>
    </location>
</feature>
<dbReference type="RefSeq" id="XP_026114630.1">
    <property type="nucleotide sequence ID" value="XM_026258845.1"/>
</dbReference>
<feature type="compositionally biased region" description="Polar residues" evidence="1">
    <location>
        <begin position="98"/>
        <end position="108"/>
    </location>
</feature>
<evidence type="ECO:0000313" key="2">
    <source>
        <dbReference type="Proteomes" id="UP000515129"/>
    </source>
</evidence>
<accession>A0A6P6P1D8</accession>
<name>A0A6P6P1D8_CARAU</name>
<feature type="compositionally biased region" description="Polar residues" evidence="1">
    <location>
        <begin position="198"/>
        <end position="209"/>
    </location>
</feature>
<dbReference type="OrthoDB" id="10660433at2759"/>
<evidence type="ECO:0000313" key="3">
    <source>
        <dbReference type="RefSeq" id="XP_026114630.1"/>
    </source>
</evidence>
<feature type="compositionally biased region" description="Low complexity" evidence="1">
    <location>
        <begin position="255"/>
        <end position="265"/>
    </location>
</feature>
<dbReference type="GeneID" id="113093025"/>
<reference evidence="3" key="1">
    <citation type="submission" date="2025-08" db="UniProtKB">
        <authorList>
            <consortium name="RefSeq"/>
        </authorList>
    </citation>
    <scope>IDENTIFICATION</scope>
    <source>
        <strain evidence="3">Wakin</strain>
        <tissue evidence="3">Muscle</tissue>
    </source>
</reference>
<sequence>MSQNRDSSSEDSSSSTAANNPRARYGASSYSPPKTPRPTFLRRLPDSPASSYRSARPTIPPIDKWTVSSLRQALSKNDVTSSSKLNKSELYDLYTKSLNNNISPQSTPIPKKGKKKGVPQNSPQNTPPSSAARPSSQRLSSHSKRPSASLGRTPIPTAGVPAMSAGAQPPTTAPIPTAQGAEAQGGSWLPPPPISAPSYGTFNTDTAAQASAWPNSSPNTAPPPASSSFWPEAQASAWSNWLSHNAPPPAPPSSEPAAHANVWPN</sequence>
<feature type="region of interest" description="Disordered" evidence="1">
    <location>
        <begin position="1"/>
        <end position="67"/>
    </location>
</feature>
<keyword evidence="2" id="KW-1185">Reference proteome</keyword>